<dbReference type="InterPro" id="IPR000150">
    <property type="entry name" value="Cof"/>
</dbReference>
<dbReference type="GO" id="GO:0016791">
    <property type="term" value="F:phosphatase activity"/>
    <property type="evidence" value="ECO:0007669"/>
    <property type="project" value="TreeGrafter"/>
</dbReference>
<dbReference type="NCBIfam" id="TIGR00099">
    <property type="entry name" value="Cof-subfamily"/>
    <property type="match status" value="1"/>
</dbReference>
<dbReference type="PANTHER" id="PTHR10000:SF25">
    <property type="entry name" value="PHOSPHATASE YKRA-RELATED"/>
    <property type="match status" value="1"/>
</dbReference>
<dbReference type="Proteomes" id="UP000490386">
    <property type="component" value="Unassembled WGS sequence"/>
</dbReference>
<dbReference type="Gene3D" id="3.40.50.1000">
    <property type="entry name" value="HAD superfamily/HAD-like"/>
    <property type="match status" value="1"/>
</dbReference>
<dbReference type="OrthoDB" id="3180855at2"/>
<reference evidence="1 2" key="1">
    <citation type="submission" date="2019-09" db="EMBL/GenBank/DDBJ databases">
        <title>Phylogeny of genus Pseudoclavibacter and closely related genus.</title>
        <authorList>
            <person name="Li Y."/>
        </authorList>
    </citation>
    <scope>NUCLEOTIDE SEQUENCE [LARGE SCALE GENOMIC DNA]</scope>
    <source>
        <strain evidence="1 2">THG-MD12</strain>
    </source>
</reference>
<dbReference type="PANTHER" id="PTHR10000">
    <property type="entry name" value="PHOSPHOSERINE PHOSPHATASE"/>
    <property type="match status" value="1"/>
</dbReference>
<dbReference type="Gene3D" id="3.30.1240.10">
    <property type="match status" value="1"/>
</dbReference>
<keyword evidence="1" id="KW-0378">Hydrolase</keyword>
<dbReference type="SFLD" id="SFLDS00003">
    <property type="entry name" value="Haloacid_Dehalogenase"/>
    <property type="match status" value="1"/>
</dbReference>
<dbReference type="SFLD" id="SFLDG01140">
    <property type="entry name" value="C2.B:_Phosphomannomutase_and_P"/>
    <property type="match status" value="1"/>
</dbReference>
<proteinExistence type="predicted"/>
<accession>A0A7J5B367</accession>
<comment type="caution">
    <text evidence="1">The sequence shown here is derived from an EMBL/GenBank/DDBJ whole genome shotgun (WGS) entry which is preliminary data.</text>
</comment>
<dbReference type="Pfam" id="PF08282">
    <property type="entry name" value="Hydrolase_3"/>
    <property type="match status" value="1"/>
</dbReference>
<gene>
    <name evidence="1" type="ORF">F8O03_08725</name>
</gene>
<dbReference type="EMBL" id="WBJX01000002">
    <property type="protein sequence ID" value="KAB1638463.1"/>
    <property type="molecule type" value="Genomic_DNA"/>
</dbReference>
<evidence type="ECO:0000313" key="2">
    <source>
        <dbReference type="Proteomes" id="UP000490386"/>
    </source>
</evidence>
<keyword evidence="2" id="KW-1185">Reference proteome</keyword>
<dbReference type="GO" id="GO:0005829">
    <property type="term" value="C:cytosol"/>
    <property type="evidence" value="ECO:0007669"/>
    <property type="project" value="TreeGrafter"/>
</dbReference>
<dbReference type="InterPro" id="IPR036412">
    <property type="entry name" value="HAD-like_sf"/>
</dbReference>
<sequence length="308" mass="33305">MVSTEHRRHRPHASSRRTQLTRRIVFLDIDGTLIDEQERIQPSTVEAVSRARAAGHLVFICTGRSRAEIYPQILDIGFDGIVSAGGSFVWFGGETRVSRTMSLADVTFAIDVFTRSGIDFYVQSDSAVIASPGFRAHLRRLLAVDLADSDRVEADGALQFETFFEEGGELLRGDIGKMCFLSAETPIDEIRETFAGRFDVINATVPVLGPHSGELLQLGVNKGSAILEVCHLMGLERADTIGIGDSINDVEMLQLTGVGVAMGNAPDAIKAHADQVTTGVDDNGVWNAFVRNELISADESVVPTAAFA</sequence>
<dbReference type="InterPro" id="IPR023214">
    <property type="entry name" value="HAD_sf"/>
</dbReference>
<name>A0A7J5B367_9MICO</name>
<evidence type="ECO:0000313" key="1">
    <source>
        <dbReference type="EMBL" id="KAB1638463.1"/>
    </source>
</evidence>
<dbReference type="SUPFAM" id="SSF56784">
    <property type="entry name" value="HAD-like"/>
    <property type="match status" value="1"/>
</dbReference>
<protein>
    <submittedName>
        <fullName evidence="1">Cof-type HAD-IIB family hydrolase</fullName>
    </submittedName>
</protein>
<dbReference type="GO" id="GO:0000287">
    <property type="term" value="F:magnesium ion binding"/>
    <property type="evidence" value="ECO:0007669"/>
    <property type="project" value="TreeGrafter"/>
</dbReference>
<dbReference type="AlphaFoldDB" id="A0A7J5B367"/>
<organism evidence="1 2">
    <name type="scientific">Pseudoclavibacter terrae</name>
    <dbReference type="NCBI Taxonomy" id="1530195"/>
    <lineage>
        <taxon>Bacteria</taxon>
        <taxon>Bacillati</taxon>
        <taxon>Actinomycetota</taxon>
        <taxon>Actinomycetes</taxon>
        <taxon>Micrococcales</taxon>
        <taxon>Microbacteriaceae</taxon>
        <taxon>Pseudoclavibacter</taxon>
    </lineage>
</organism>